<feature type="region of interest" description="Disordered" evidence="6">
    <location>
        <begin position="73"/>
        <end position="117"/>
    </location>
</feature>
<dbReference type="PROSITE" id="PS00028">
    <property type="entry name" value="ZINC_FINGER_C2H2_1"/>
    <property type="match status" value="3"/>
</dbReference>
<feature type="compositionally biased region" description="Basic and acidic residues" evidence="6">
    <location>
        <begin position="27"/>
        <end position="40"/>
    </location>
</feature>
<protein>
    <recommendedName>
        <fullName evidence="7">C2H2-type domain-containing protein</fullName>
    </recommendedName>
</protein>
<feature type="compositionally biased region" description="Basic and acidic residues" evidence="6">
    <location>
        <begin position="89"/>
        <end position="111"/>
    </location>
</feature>
<feature type="compositionally biased region" description="Polar residues" evidence="6">
    <location>
        <begin position="43"/>
        <end position="52"/>
    </location>
</feature>
<dbReference type="PANTHER" id="PTHR23235">
    <property type="entry name" value="KRUEPPEL-LIKE TRANSCRIPTION FACTOR"/>
    <property type="match status" value="1"/>
</dbReference>
<dbReference type="FunFam" id="3.30.160.60:FF:000624">
    <property type="entry name" value="zinc finger protein 697"/>
    <property type="match status" value="1"/>
</dbReference>
<sequence>MYNKGDVRLFRPWSVTEPASEPEDFDAEHPVDDSNERSFIDRGNTNVRSSQPDSILDEIIRIGATDRAASSLTTHVAGKRARQSSVEAEIDKSKSTKDKEPSPVKNKDSELFPRSGGLGGSCRSVRAMPPSNLSIPLIAGFVVDNDSSIFHSTYQQDCLLGVNVPQCVFHSSMIDRVLNRVASAPGQSSVTSMPHGLYTPMAMEQAVEMLHRQDAVAKQMKKQRPKKFRCEHCDVAFSNNGQLKGHVRIHTGERPFKCDFEGCGKTFTRNEELTRHKRIHTGIRPHACFVCGKRFGRKDHLKKHMRTHENRDPYRLSATTLGIFGQHPFSSYNFQI</sequence>
<organism evidence="8 9">
    <name type="scientific">Melipona bicolor</name>
    <dbReference type="NCBI Taxonomy" id="60889"/>
    <lineage>
        <taxon>Eukaryota</taxon>
        <taxon>Metazoa</taxon>
        <taxon>Ecdysozoa</taxon>
        <taxon>Arthropoda</taxon>
        <taxon>Hexapoda</taxon>
        <taxon>Insecta</taxon>
        <taxon>Pterygota</taxon>
        <taxon>Neoptera</taxon>
        <taxon>Endopterygota</taxon>
        <taxon>Hymenoptera</taxon>
        <taxon>Apocrita</taxon>
        <taxon>Aculeata</taxon>
        <taxon>Apoidea</taxon>
        <taxon>Anthophila</taxon>
        <taxon>Apidae</taxon>
        <taxon>Melipona</taxon>
    </lineage>
</organism>
<evidence type="ECO:0000256" key="2">
    <source>
        <dbReference type="ARBA" id="ARBA00022737"/>
    </source>
</evidence>
<evidence type="ECO:0000313" key="9">
    <source>
        <dbReference type="Proteomes" id="UP001177670"/>
    </source>
</evidence>
<dbReference type="GO" id="GO:0000981">
    <property type="term" value="F:DNA-binding transcription factor activity, RNA polymerase II-specific"/>
    <property type="evidence" value="ECO:0007669"/>
    <property type="project" value="TreeGrafter"/>
</dbReference>
<gene>
    <name evidence="8" type="ORF">K0M31_009117</name>
</gene>
<evidence type="ECO:0000256" key="1">
    <source>
        <dbReference type="ARBA" id="ARBA00022723"/>
    </source>
</evidence>
<keyword evidence="4" id="KW-0862">Zinc</keyword>
<evidence type="ECO:0000259" key="7">
    <source>
        <dbReference type="PROSITE" id="PS50157"/>
    </source>
</evidence>
<feature type="domain" description="C2H2-type" evidence="7">
    <location>
        <begin position="256"/>
        <end position="285"/>
    </location>
</feature>
<dbReference type="FunFam" id="3.30.160.60:FF:000072">
    <property type="entry name" value="zinc finger protein 143 isoform X1"/>
    <property type="match status" value="1"/>
</dbReference>
<accession>A0AA40FPK8</accession>
<dbReference type="InterPro" id="IPR013087">
    <property type="entry name" value="Znf_C2H2_type"/>
</dbReference>
<dbReference type="Proteomes" id="UP001177670">
    <property type="component" value="Unassembled WGS sequence"/>
</dbReference>
<keyword evidence="3 5" id="KW-0863">Zinc-finger</keyword>
<feature type="domain" description="C2H2-type" evidence="7">
    <location>
        <begin position="228"/>
        <end position="255"/>
    </location>
</feature>
<feature type="region of interest" description="Disordered" evidence="6">
    <location>
        <begin position="1"/>
        <end position="52"/>
    </location>
</feature>
<comment type="caution">
    <text evidence="8">The sequence shown here is derived from an EMBL/GenBank/DDBJ whole genome shotgun (WGS) entry which is preliminary data.</text>
</comment>
<evidence type="ECO:0000256" key="3">
    <source>
        <dbReference type="ARBA" id="ARBA00022771"/>
    </source>
</evidence>
<feature type="domain" description="C2H2-type" evidence="7">
    <location>
        <begin position="286"/>
        <end position="313"/>
    </location>
</feature>
<keyword evidence="9" id="KW-1185">Reference proteome</keyword>
<dbReference type="Gene3D" id="3.30.160.60">
    <property type="entry name" value="Classic Zinc Finger"/>
    <property type="match status" value="3"/>
</dbReference>
<keyword evidence="1" id="KW-0479">Metal-binding</keyword>
<dbReference type="AlphaFoldDB" id="A0AA40FPK8"/>
<dbReference type="GO" id="GO:0005634">
    <property type="term" value="C:nucleus"/>
    <property type="evidence" value="ECO:0007669"/>
    <property type="project" value="UniProtKB-ARBA"/>
</dbReference>
<dbReference type="GO" id="GO:0008270">
    <property type="term" value="F:zinc ion binding"/>
    <property type="evidence" value="ECO:0007669"/>
    <property type="project" value="UniProtKB-KW"/>
</dbReference>
<dbReference type="PROSITE" id="PS50157">
    <property type="entry name" value="ZINC_FINGER_C2H2_2"/>
    <property type="match status" value="3"/>
</dbReference>
<dbReference type="PANTHER" id="PTHR23235:SF139">
    <property type="entry name" value="HUCKEBEIN"/>
    <property type="match status" value="1"/>
</dbReference>
<dbReference type="SUPFAM" id="SSF57667">
    <property type="entry name" value="beta-beta-alpha zinc fingers"/>
    <property type="match status" value="2"/>
</dbReference>
<evidence type="ECO:0000256" key="5">
    <source>
        <dbReference type="PROSITE-ProRule" id="PRU00042"/>
    </source>
</evidence>
<keyword evidence="2" id="KW-0677">Repeat</keyword>
<proteinExistence type="predicted"/>
<dbReference type="SMART" id="SM00355">
    <property type="entry name" value="ZnF_C2H2"/>
    <property type="match status" value="3"/>
</dbReference>
<dbReference type="FunFam" id="3.30.160.60:FF:000257">
    <property type="entry name" value="ZXD family zinc finger C"/>
    <property type="match status" value="1"/>
</dbReference>
<dbReference type="EMBL" id="JAHYIQ010000022">
    <property type="protein sequence ID" value="KAK1122674.1"/>
    <property type="molecule type" value="Genomic_DNA"/>
</dbReference>
<name>A0AA40FPK8_9HYME</name>
<evidence type="ECO:0000313" key="8">
    <source>
        <dbReference type="EMBL" id="KAK1122674.1"/>
    </source>
</evidence>
<evidence type="ECO:0000256" key="6">
    <source>
        <dbReference type="SAM" id="MobiDB-lite"/>
    </source>
</evidence>
<dbReference type="InterPro" id="IPR036236">
    <property type="entry name" value="Znf_C2H2_sf"/>
</dbReference>
<dbReference type="Pfam" id="PF00096">
    <property type="entry name" value="zf-C2H2"/>
    <property type="match status" value="3"/>
</dbReference>
<dbReference type="GO" id="GO:0000978">
    <property type="term" value="F:RNA polymerase II cis-regulatory region sequence-specific DNA binding"/>
    <property type="evidence" value="ECO:0007669"/>
    <property type="project" value="TreeGrafter"/>
</dbReference>
<evidence type="ECO:0000256" key="4">
    <source>
        <dbReference type="ARBA" id="ARBA00022833"/>
    </source>
</evidence>
<reference evidence="8" key="1">
    <citation type="submission" date="2021-10" db="EMBL/GenBank/DDBJ databases">
        <title>Melipona bicolor Genome sequencing and assembly.</title>
        <authorList>
            <person name="Araujo N.S."/>
            <person name="Arias M.C."/>
        </authorList>
    </citation>
    <scope>NUCLEOTIDE SEQUENCE</scope>
    <source>
        <strain evidence="8">USP_2M_L1-L4_2017</strain>
        <tissue evidence="8">Whole body</tissue>
    </source>
</reference>